<organism evidence="2 3">
    <name type="scientific">Halalkalibacter nanhaiisediminis</name>
    <dbReference type="NCBI Taxonomy" id="688079"/>
    <lineage>
        <taxon>Bacteria</taxon>
        <taxon>Bacillati</taxon>
        <taxon>Bacillota</taxon>
        <taxon>Bacilli</taxon>
        <taxon>Bacillales</taxon>
        <taxon>Bacillaceae</taxon>
        <taxon>Halalkalibacter</taxon>
    </lineage>
</organism>
<dbReference type="InterPro" id="IPR006340">
    <property type="entry name" value="DUF436"/>
</dbReference>
<evidence type="ECO:0000313" key="2">
    <source>
        <dbReference type="EMBL" id="TWI59781.1"/>
    </source>
</evidence>
<proteinExistence type="inferred from homology"/>
<dbReference type="EMBL" id="VLKZ01000001">
    <property type="protein sequence ID" value="TWI59781.1"/>
    <property type="molecule type" value="Genomic_DNA"/>
</dbReference>
<dbReference type="Gene3D" id="3.40.50.10360">
    <property type="entry name" value="Hypothetical protein TT1679"/>
    <property type="match status" value="1"/>
</dbReference>
<dbReference type="AlphaFoldDB" id="A0A562QSN7"/>
<evidence type="ECO:0000313" key="3">
    <source>
        <dbReference type="Proteomes" id="UP000315711"/>
    </source>
</evidence>
<dbReference type="RefSeq" id="WP_144448613.1">
    <property type="nucleotide sequence ID" value="NZ_VLKZ01000001.1"/>
</dbReference>
<evidence type="ECO:0000256" key="1">
    <source>
        <dbReference type="HAMAP-Rule" id="MF_00800"/>
    </source>
</evidence>
<dbReference type="InterPro" id="IPR028345">
    <property type="entry name" value="Antibiotic_NAT-like"/>
</dbReference>
<dbReference type="OrthoDB" id="9803187at2"/>
<protein>
    <recommendedName>
        <fullName evidence="1">UPF0340 protein IQ10_00202</fullName>
    </recommendedName>
</protein>
<comment type="similarity">
    <text evidence="1">Belongs to the UPF0340 family.</text>
</comment>
<comment type="caution">
    <text evidence="2">The sequence shown here is derived from an EMBL/GenBank/DDBJ whole genome shotgun (WGS) entry which is preliminary data.</text>
</comment>
<dbReference type="SUPFAM" id="SSF110710">
    <property type="entry name" value="TTHA0583/YokD-like"/>
    <property type="match status" value="1"/>
</dbReference>
<reference evidence="2 3" key="1">
    <citation type="journal article" date="2015" name="Stand. Genomic Sci.">
        <title>Genomic Encyclopedia of Bacterial and Archaeal Type Strains, Phase III: the genomes of soil and plant-associated and newly described type strains.</title>
        <authorList>
            <person name="Whitman W.B."/>
            <person name="Woyke T."/>
            <person name="Klenk H.P."/>
            <person name="Zhou Y."/>
            <person name="Lilburn T.G."/>
            <person name="Beck B.J."/>
            <person name="De Vos P."/>
            <person name="Vandamme P."/>
            <person name="Eisen J.A."/>
            <person name="Garrity G."/>
            <person name="Hugenholtz P."/>
            <person name="Kyrpides N.C."/>
        </authorList>
    </citation>
    <scope>NUCLEOTIDE SEQUENCE [LARGE SCALE GENOMIC DNA]</scope>
    <source>
        <strain evidence="2 3">CGMCC 1.10116</strain>
    </source>
</reference>
<accession>A0A562QSN7</accession>
<dbReference type="HAMAP" id="MF_00800">
    <property type="entry name" value="UPF0340"/>
    <property type="match status" value="1"/>
</dbReference>
<dbReference type="Pfam" id="PF04260">
    <property type="entry name" value="DUF436"/>
    <property type="match status" value="1"/>
</dbReference>
<keyword evidence="3" id="KW-1185">Reference proteome</keyword>
<gene>
    <name evidence="2" type="ORF">IQ10_00202</name>
</gene>
<sequence>MDLTTEMIEQQVQQALSDLDQAMPLTEEILLVVGTSTSEVIGSNIGSNGSHEVAEAIYTALSNQQKQTGVQLAFQCCEHLNRALVVERATAKERGCEIVSAIPVRKAGGAMATYAFSQLSDPVLVEEITCEAGIDIGDTLIGMHLKKVAIPIRSTVKSIGAAHLTMALTRPKLIGGVRAVYTMD</sequence>
<dbReference type="Proteomes" id="UP000315711">
    <property type="component" value="Unassembled WGS sequence"/>
</dbReference>
<name>A0A562QSN7_9BACI</name>
<dbReference type="PIRSF" id="PIRSF007510">
    <property type="entry name" value="UCP007510"/>
    <property type="match status" value="1"/>
</dbReference>
<dbReference type="NCBIfam" id="TIGR01440">
    <property type="entry name" value="TIGR01440 family protein"/>
    <property type="match status" value="1"/>
</dbReference>